<keyword evidence="2" id="KW-1185">Reference proteome</keyword>
<organism evidence="1 2">
    <name type="scientific">Aminobacterium colombiense (strain DSM 12261 / ALA-1)</name>
    <dbReference type="NCBI Taxonomy" id="572547"/>
    <lineage>
        <taxon>Bacteria</taxon>
        <taxon>Thermotogati</taxon>
        <taxon>Synergistota</taxon>
        <taxon>Synergistia</taxon>
        <taxon>Synergistales</taxon>
        <taxon>Aminobacteriaceae</taxon>
        <taxon>Aminobacterium</taxon>
    </lineage>
</organism>
<dbReference type="AlphaFoldDB" id="D5EH86"/>
<dbReference type="OrthoDB" id="4304at2"/>
<dbReference type="HOGENOM" id="CLU_1539305_0_0_0"/>
<dbReference type="KEGG" id="aco:Amico_1805"/>
<sequence>MRKRVLASLFFSGAVVILYFLFFSPVLVLSVKNYKTDQILYRQKILAGYSFATCIRHSVHLTPVYEFYRVDGSGSILVVETRLQDLGWGVPSTCDQTVHFENGYMVIQGLNIPLDLVPFRISYIAEPRLLLDGGRREIDLKLYFDDMERMDVLVEKISYFQYLRRGESDVFQEKKTGRAYS</sequence>
<evidence type="ECO:0008006" key="3">
    <source>
        <dbReference type="Google" id="ProtNLM"/>
    </source>
</evidence>
<accession>D5EH86</accession>
<name>D5EH86_AMICL</name>
<dbReference type="RefSeq" id="WP_013049180.1">
    <property type="nucleotide sequence ID" value="NC_014011.1"/>
</dbReference>
<dbReference type="InterPro" id="IPR015001">
    <property type="entry name" value="DUF1850"/>
</dbReference>
<dbReference type="Proteomes" id="UP000002366">
    <property type="component" value="Chromosome"/>
</dbReference>
<evidence type="ECO:0000313" key="1">
    <source>
        <dbReference type="EMBL" id="ADE57918.1"/>
    </source>
</evidence>
<gene>
    <name evidence="1" type="ordered locus">Amico_1805</name>
</gene>
<dbReference type="Pfam" id="PF08905">
    <property type="entry name" value="DUF1850"/>
    <property type="match status" value="1"/>
</dbReference>
<dbReference type="eggNOG" id="COG4729">
    <property type="taxonomic scope" value="Bacteria"/>
</dbReference>
<protein>
    <recommendedName>
        <fullName evidence="3">DUF1850 domain-containing protein</fullName>
    </recommendedName>
</protein>
<evidence type="ECO:0000313" key="2">
    <source>
        <dbReference type="Proteomes" id="UP000002366"/>
    </source>
</evidence>
<dbReference type="EMBL" id="CP001997">
    <property type="protein sequence ID" value="ADE57918.1"/>
    <property type="molecule type" value="Genomic_DNA"/>
</dbReference>
<proteinExistence type="predicted"/>
<reference evidence="1 2" key="1">
    <citation type="journal article" date="2010" name="Stand. Genomic Sci.">
        <title>Complete genome sequence of Aminobacterium colombiense type strain (ALA-1).</title>
        <authorList>
            <person name="Chertkov O."/>
            <person name="Sikorski J."/>
            <person name="Brambilla E."/>
            <person name="Lapidus A."/>
            <person name="Copeland A."/>
            <person name="Glavina Del Rio T."/>
            <person name="Nolan M."/>
            <person name="Lucas S."/>
            <person name="Tice H."/>
            <person name="Cheng J.F."/>
            <person name="Han C."/>
            <person name="Detter J.C."/>
            <person name="Bruce D."/>
            <person name="Tapia R."/>
            <person name="Goodwin L."/>
            <person name="Pitluck S."/>
            <person name="Liolios K."/>
            <person name="Ivanova N."/>
            <person name="Mavromatis K."/>
            <person name="Ovchinnikova G."/>
            <person name="Pati A."/>
            <person name="Chen A."/>
            <person name="Palaniappan K."/>
            <person name="Land M."/>
            <person name="Hauser L."/>
            <person name="Chang Y.J."/>
            <person name="Jeffries C.D."/>
            <person name="Spring S."/>
            <person name="Rohde M."/>
            <person name="Goker M."/>
            <person name="Bristow J."/>
            <person name="Eisen J.A."/>
            <person name="Markowitz V."/>
            <person name="Hugenholtz P."/>
            <person name="Kyrpides N.C."/>
            <person name="Klenk H.P."/>
        </authorList>
    </citation>
    <scope>NUCLEOTIDE SEQUENCE [LARGE SCALE GENOMIC DNA]</scope>
    <source>
        <strain evidence="2">DSM 12261 / ALA-1</strain>
    </source>
</reference>
<dbReference type="STRING" id="572547.Amico_1805"/>